<dbReference type="PROSITE" id="PS00194">
    <property type="entry name" value="THIOREDOXIN_1"/>
    <property type="match status" value="1"/>
</dbReference>
<keyword evidence="6" id="KW-0732">Signal</keyword>
<evidence type="ECO:0000256" key="2">
    <source>
        <dbReference type="ARBA" id="ARBA00022692"/>
    </source>
</evidence>
<dbReference type="SUPFAM" id="SSF52833">
    <property type="entry name" value="Thioredoxin-like"/>
    <property type="match status" value="1"/>
</dbReference>
<dbReference type="InterPro" id="IPR017937">
    <property type="entry name" value="Thioredoxin_CS"/>
</dbReference>
<organism evidence="8 9">
    <name type="scientific">Limulus polyphemus</name>
    <name type="common">Atlantic horseshoe crab</name>
    <dbReference type="NCBI Taxonomy" id="6850"/>
    <lineage>
        <taxon>Eukaryota</taxon>
        <taxon>Metazoa</taxon>
        <taxon>Ecdysozoa</taxon>
        <taxon>Arthropoda</taxon>
        <taxon>Chelicerata</taxon>
        <taxon>Merostomata</taxon>
        <taxon>Xiphosura</taxon>
        <taxon>Limulidae</taxon>
        <taxon>Limulus</taxon>
    </lineage>
</organism>
<name>A0ABM1BRC0_LIMPO</name>
<dbReference type="Pfam" id="PF13848">
    <property type="entry name" value="Thioredoxin_6"/>
    <property type="match status" value="1"/>
</dbReference>
<keyword evidence="8" id="KW-1185">Reference proteome</keyword>
<reference evidence="9" key="1">
    <citation type="submission" date="2025-08" db="UniProtKB">
        <authorList>
            <consortium name="RefSeq"/>
        </authorList>
    </citation>
    <scope>IDENTIFICATION</scope>
    <source>
        <tissue evidence="9">Muscle</tissue>
    </source>
</reference>
<dbReference type="Pfam" id="PF00085">
    <property type="entry name" value="Thioredoxin"/>
    <property type="match status" value="1"/>
</dbReference>
<evidence type="ECO:0000256" key="6">
    <source>
        <dbReference type="SAM" id="SignalP"/>
    </source>
</evidence>
<keyword evidence="4" id="KW-0472">Membrane</keyword>
<dbReference type="RefSeq" id="XP_013787162.1">
    <property type="nucleotide sequence ID" value="XM_013931708.2"/>
</dbReference>
<evidence type="ECO:0000259" key="7">
    <source>
        <dbReference type="PROSITE" id="PS51352"/>
    </source>
</evidence>
<dbReference type="Gene3D" id="3.40.30.10">
    <property type="entry name" value="Glutaredoxin"/>
    <property type="match status" value="1"/>
</dbReference>
<dbReference type="GeneID" id="106471119"/>
<feature type="chain" id="PRO_5045074272" evidence="6">
    <location>
        <begin position="25"/>
        <end position="436"/>
    </location>
</feature>
<keyword evidence="2" id="KW-0812">Transmembrane</keyword>
<dbReference type="Proteomes" id="UP000694941">
    <property type="component" value="Unplaced"/>
</dbReference>
<comment type="subcellular location">
    <subcellularLocation>
        <location evidence="1">Endoplasmic reticulum membrane</location>
        <topology evidence="1">Single-pass membrane protein</topology>
    </subcellularLocation>
</comment>
<dbReference type="PANTHER" id="PTHR46426:SF1">
    <property type="entry name" value="PROTEIN DISULFIDE-ISOMERASE TMX3"/>
    <property type="match status" value="1"/>
</dbReference>
<dbReference type="PROSITE" id="PS51352">
    <property type="entry name" value="THIOREDOXIN_2"/>
    <property type="match status" value="1"/>
</dbReference>
<evidence type="ECO:0000256" key="4">
    <source>
        <dbReference type="ARBA" id="ARBA00023136"/>
    </source>
</evidence>
<comment type="function">
    <text evidence="5">Probable disulfide isomerase, which participates in the folding of proteins containing disulfide bonds. May act as a dithiol oxidase. Acts as a regulator of endoplasmic reticulum-mitochondria contact sites via its ability to regulate redox signals.</text>
</comment>
<feature type="signal peptide" evidence="6">
    <location>
        <begin position="1"/>
        <end position="24"/>
    </location>
</feature>
<dbReference type="InterPro" id="IPR013766">
    <property type="entry name" value="Thioredoxin_domain"/>
</dbReference>
<sequence length="436" mass="49925">MMKRIVNFFYLGITLTFLESFSEANRVLELSDRFLEVRHQGVWLIKFYAPWCGHCKNLEPIFNQVAQSLVDTNIQVGRVDCTRFTSVATEFGIRGFPTVIFVKGHKNIEYKGDRTREEIVDFARRMDGPAVRHLKNCDDFQKAREDHKVLFLYVDGEKLDDSGELKDHFMRNAEQLQPHHYFFTVQNQCLSLVEGVAVPSSPSVYVFKDNRGFKFEGKLDTELNSTLNTWINQERFPAFLKVTNGNFPQVLRSEKYIVLAVLEENQIGHLTLKMQEFKDLVEAIAVSNRDLYHQHFIFGWLGQTDLANSVAMKVLPIPSLIVVDSTTYEYYLPSASEEEKIPSPQTIIALLDQILNKSATAYGGNTLLHRLKRAAFEASTSLSAMWKGNPVLTTVLFGLPLGFLSIIIYTSCCSDILEMSEEEEDIEESQRHHKKD</sequence>
<accession>A0ABM1BRC0</accession>
<keyword evidence="3" id="KW-1133">Transmembrane helix</keyword>
<dbReference type="PANTHER" id="PTHR46426">
    <property type="entry name" value="PROTEIN DISULFIDE-ISOMERASE TMX3"/>
    <property type="match status" value="1"/>
</dbReference>
<evidence type="ECO:0000313" key="9">
    <source>
        <dbReference type="RefSeq" id="XP_013787162.1"/>
    </source>
</evidence>
<evidence type="ECO:0000256" key="3">
    <source>
        <dbReference type="ARBA" id="ARBA00022989"/>
    </source>
</evidence>
<evidence type="ECO:0000256" key="1">
    <source>
        <dbReference type="ARBA" id="ARBA00004389"/>
    </source>
</evidence>
<protein>
    <submittedName>
        <fullName evidence="9">Protein disulfide-isomerase TMX3-like</fullName>
    </submittedName>
</protein>
<proteinExistence type="predicted"/>
<evidence type="ECO:0000313" key="8">
    <source>
        <dbReference type="Proteomes" id="UP000694941"/>
    </source>
</evidence>
<gene>
    <name evidence="9" type="primary">LOC106471119</name>
</gene>
<dbReference type="PRINTS" id="PR00421">
    <property type="entry name" value="THIOREDOXIN"/>
</dbReference>
<feature type="domain" description="Thioredoxin" evidence="7">
    <location>
        <begin position="9"/>
        <end position="128"/>
    </location>
</feature>
<dbReference type="InterPro" id="IPR036249">
    <property type="entry name" value="Thioredoxin-like_sf"/>
</dbReference>
<evidence type="ECO:0000256" key="5">
    <source>
        <dbReference type="ARBA" id="ARBA00045246"/>
    </source>
</evidence>
<dbReference type="InterPro" id="IPR052250">
    <property type="entry name" value="PDI_TMX3"/>
</dbReference>